<dbReference type="RefSeq" id="WP_144885566.1">
    <property type="nucleotide sequence ID" value="NZ_VLLE01000003.1"/>
</dbReference>
<evidence type="ECO:0000313" key="1">
    <source>
        <dbReference type="EMBL" id="TWI83425.1"/>
    </source>
</evidence>
<sequence length="453" mass="50840">MERFMYQDDSFEGTLKEKADQYRMYPSQQSWEHIQKQIRRSNRTFNFKSFGLSTLLLLGFAIATGDDERTNNELLTSNTEQQLIDNDADELTAGNETPVISISKRNYSNNTITGTQAGLEKNTETFSTEQEQVVTAETNTEVLTVQDAQTTAADDTRSLEKISAENRLMSVDPAQRVPQIKPTSPEIIVAPAEQAPATETAATSALTDAELNYEVKVPVIVKQPLKKQVQFYLTSSASYRVLYSDNRLTFGNLQNQNPENVARHTPSVGMEAGAAILFPASKNVRFRTGLQLNYTRYNVEVFRSNPQVATISFGSSGTVQRISALRADSGFLSVVKNETFQLAIPLGFEFKLAGQRNLQLHMAANLQPTYLLSASGYFLTNDLKKYVKAPDLLSNLNLNSSLETFLRWNMKDFQLQAGPQLRYQLFSNTRGDYPIKEHLVDYGFRIGLVKTLR</sequence>
<protein>
    <recommendedName>
        <fullName evidence="3">Outer membrane protein with beta-barrel domain</fullName>
    </recommendedName>
</protein>
<dbReference type="OrthoDB" id="630606at2"/>
<accession>A0A562SQ90</accession>
<dbReference type="AlphaFoldDB" id="A0A562SQ90"/>
<dbReference type="EMBL" id="VLLE01000003">
    <property type="protein sequence ID" value="TWI83425.1"/>
    <property type="molecule type" value="Genomic_DNA"/>
</dbReference>
<evidence type="ECO:0000313" key="2">
    <source>
        <dbReference type="Proteomes" id="UP000316167"/>
    </source>
</evidence>
<proteinExistence type="predicted"/>
<comment type="caution">
    <text evidence="1">The sequence shown here is derived from an EMBL/GenBank/DDBJ whole genome shotgun (WGS) entry which is preliminary data.</text>
</comment>
<reference evidence="1 2" key="1">
    <citation type="journal article" date="2015" name="Stand. Genomic Sci.">
        <title>Genomic Encyclopedia of Bacterial and Archaeal Type Strains, Phase III: the genomes of soil and plant-associated and newly described type strains.</title>
        <authorList>
            <person name="Whitman W.B."/>
            <person name="Woyke T."/>
            <person name="Klenk H.P."/>
            <person name="Zhou Y."/>
            <person name="Lilburn T.G."/>
            <person name="Beck B.J."/>
            <person name="De Vos P."/>
            <person name="Vandamme P."/>
            <person name="Eisen J.A."/>
            <person name="Garrity G."/>
            <person name="Hugenholtz P."/>
            <person name="Kyrpides N.C."/>
        </authorList>
    </citation>
    <scope>NUCLEOTIDE SEQUENCE [LARGE SCALE GENOMIC DNA]</scope>
    <source>
        <strain evidence="1 2">CGMCC 1.7271</strain>
    </source>
</reference>
<name>A0A562SQ90_9BACT</name>
<gene>
    <name evidence="1" type="ORF">IQ13_1537</name>
</gene>
<evidence type="ECO:0008006" key="3">
    <source>
        <dbReference type="Google" id="ProtNLM"/>
    </source>
</evidence>
<dbReference type="Proteomes" id="UP000316167">
    <property type="component" value="Unassembled WGS sequence"/>
</dbReference>
<organism evidence="1 2">
    <name type="scientific">Lacibacter cauensis</name>
    <dbReference type="NCBI Taxonomy" id="510947"/>
    <lineage>
        <taxon>Bacteria</taxon>
        <taxon>Pseudomonadati</taxon>
        <taxon>Bacteroidota</taxon>
        <taxon>Chitinophagia</taxon>
        <taxon>Chitinophagales</taxon>
        <taxon>Chitinophagaceae</taxon>
        <taxon>Lacibacter</taxon>
    </lineage>
</organism>
<keyword evidence="2" id="KW-1185">Reference proteome</keyword>